<evidence type="ECO:0000256" key="2">
    <source>
        <dbReference type="ARBA" id="ARBA00022692"/>
    </source>
</evidence>
<dbReference type="EMBL" id="JASPKZ010007250">
    <property type="protein sequence ID" value="KAJ9585754.1"/>
    <property type="molecule type" value="Genomic_DNA"/>
</dbReference>
<evidence type="ECO:0000313" key="8">
    <source>
        <dbReference type="Proteomes" id="UP001233999"/>
    </source>
</evidence>
<dbReference type="GO" id="GO:0015179">
    <property type="term" value="F:L-amino acid transmembrane transporter activity"/>
    <property type="evidence" value="ECO:0007669"/>
    <property type="project" value="TreeGrafter"/>
</dbReference>
<dbReference type="InterPro" id="IPR013057">
    <property type="entry name" value="AA_transpt_TM"/>
</dbReference>
<reference evidence="7" key="2">
    <citation type="submission" date="2023-05" db="EMBL/GenBank/DDBJ databases">
        <authorList>
            <person name="Fouks B."/>
        </authorList>
    </citation>
    <scope>NUCLEOTIDE SEQUENCE</scope>
    <source>
        <strain evidence="7">Stay&amp;Tobe</strain>
        <tissue evidence="7">Testes</tissue>
    </source>
</reference>
<dbReference type="Pfam" id="PF01490">
    <property type="entry name" value="Aa_trans"/>
    <property type="match status" value="1"/>
</dbReference>
<evidence type="ECO:0000256" key="1">
    <source>
        <dbReference type="ARBA" id="ARBA00004141"/>
    </source>
</evidence>
<keyword evidence="2 5" id="KW-0812">Transmembrane</keyword>
<reference evidence="7" key="1">
    <citation type="journal article" date="2023" name="IScience">
        <title>Live-bearing cockroach genome reveals convergent evolutionary mechanisms linked to viviparity in insects and beyond.</title>
        <authorList>
            <person name="Fouks B."/>
            <person name="Harrison M.C."/>
            <person name="Mikhailova A.A."/>
            <person name="Marchal E."/>
            <person name="English S."/>
            <person name="Carruthers M."/>
            <person name="Jennings E.C."/>
            <person name="Chiamaka E.L."/>
            <person name="Frigard R.A."/>
            <person name="Pippel M."/>
            <person name="Attardo G.M."/>
            <person name="Benoit J.B."/>
            <person name="Bornberg-Bauer E."/>
            <person name="Tobe S.S."/>
        </authorList>
    </citation>
    <scope>NUCLEOTIDE SEQUENCE</scope>
    <source>
        <strain evidence="7">Stay&amp;Tobe</strain>
    </source>
</reference>
<dbReference type="PANTHER" id="PTHR22950">
    <property type="entry name" value="AMINO ACID TRANSPORTER"/>
    <property type="match status" value="1"/>
</dbReference>
<dbReference type="PANTHER" id="PTHR22950:SF460">
    <property type="entry name" value="PROTON-COUPLED AMINO ACID TRANSPORTER 4-LIKE PROTEIN"/>
    <property type="match status" value="1"/>
</dbReference>
<feature type="transmembrane region" description="Helical" evidence="5">
    <location>
        <begin position="480"/>
        <end position="500"/>
    </location>
</feature>
<sequence>NYKIIINRFFHFPIVDGCNATLNSPIATSLRSISSEYDPKNNTSKTELRNVLLAGYKCEIKNGRSYYGRCWGFNVGRVVEKQPLDEEAGGYNPFEHRKLSHPTSDLDTLIHLLKGSLGSGILAMPMAFMNAGLTFGVVATFLIGFVCTYCVHVLVKCSHIICQRTQVPSLGFAELAEAAFVAGPQATQKFSGLARSMINLFLCVDLLGCCCVYIVFVATNIKQVVDFYTQSELDLRLYMVMLLGPLILLNLIRNLKWLAPFSMIANMLMAAGVGITFYYVFSDLPAYDSRPHFASFHQLPLFFGTAIFALEGIGVVMPLENNMKTPNHFIGCPGVLNIGMGIVVFLYTAVGFLGFLKYGDETKGSITLNLPINEELAQSVKLMIAVAIFLTYGLQFYVPMEIIWKNVGHRFGSKKDTAEYVIRISIVIATVAIAVAIPQLGPFISLVGAVCLSTLGLMFPSVIELVTYWESPGLGPCNWLLWKNILIIIFGILGFVTGTYN</sequence>
<proteinExistence type="predicted"/>
<organism evidence="7 8">
    <name type="scientific">Diploptera punctata</name>
    <name type="common">Pacific beetle cockroach</name>
    <dbReference type="NCBI Taxonomy" id="6984"/>
    <lineage>
        <taxon>Eukaryota</taxon>
        <taxon>Metazoa</taxon>
        <taxon>Ecdysozoa</taxon>
        <taxon>Arthropoda</taxon>
        <taxon>Hexapoda</taxon>
        <taxon>Insecta</taxon>
        <taxon>Pterygota</taxon>
        <taxon>Neoptera</taxon>
        <taxon>Polyneoptera</taxon>
        <taxon>Dictyoptera</taxon>
        <taxon>Blattodea</taxon>
        <taxon>Blaberoidea</taxon>
        <taxon>Blaberidae</taxon>
        <taxon>Diplopterinae</taxon>
        <taxon>Diploptera</taxon>
    </lineage>
</organism>
<feature type="domain" description="Amino acid transporter transmembrane" evidence="6">
    <location>
        <begin position="102"/>
        <end position="500"/>
    </location>
</feature>
<evidence type="ECO:0000313" key="7">
    <source>
        <dbReference type="EMBL" id="KAJ9585754.1"/>
    </source>
</evidence>
<protein>
    <recommendedName>
        <fullName evidence="6">Amino acid transporter transmembrane domain-containing protein</fullName>
    </recommendedName>
</protein>
<feature type="transmembrane region" description="Helical" evidence="5">
    <location>
        <begin position="420"/>
        <end position="437"/>
    </location>
</feature>
<comment type="caution">
    <text evidence="7">The sequence shown here is derived from an EMBL/GenBank/DDBJ whole genome shotgun (WGS) entry which is preliminary data.</text>
</comment>
<feature type="non-terminal residue" evidence="7">
    <location>
        <position position="501"/>
    </location>
</feature>
<feature type="transmembrane region" description="Helical" evidence="5">
    <location>
        <begin position="235"/>
        <end position="252"/>
    </location>
</feature>
<evidence type="ECO:0000259" key="6">
    <source>
        <dbReference type="Pfam" id="PF01490"/>
    </source>
</evidence>
<feature type="transmembrane region" description="Helical" evidence="5">
    <location>
        <begin position="301"/>
        <end position="319"/>
    </location>
</feature>
<evidence type="ECO:0000256" key="4">
    <source>
        <dbReference type="ARBA" id="ARBA00023136"/>
    </source>
</evidence>
<keyword evidence="8" id="KW-1185">Reference proteome</keyword>
<keyword evidence="4 5" id="KW-0472">Membrane</keyword>
<feature type="non-terminal residue" evidence="7">
    <location>
        <position position="1"/>
    </location>
</feature>
<keyword evidence="3 5" id="KW-1133">Transmembrane helix</keyword>
<comment type="subcellular location">
    <subcellularLocation>
        <location evidence="1">Membrane</location>
        <topology evidence="1">Multi-pass membrane protein</topology>
    </subcellularLocation>
</comment>
<name>A0AAD7ZRX7_DIPPU</name>
<evidence type="ECO:0000256" key="5">
    <source>
        <dbReference type="SAM" id="Phobius"/>
    </source>
</evidence>
<accession>A0AAD7ZRX7</accession>
<dbReference type="AlphaFoldDB" id="A0AAD7ZRX7"/>
<feature type="transmembrane region" description="Helical" evidence="5">
    <location>
        <begin position="197"/>
        <end position="215"/>
    </location>
</feature>
<dbReference type="Proteomes" id="UP001233999">
    <property type="component" value="Unassembled WGS sequence"/>
</dbReference>
<feature type="transmembrane region" description="Helical" evidence="5">
    <location>
        <begin position="376"/>
        <end position="399"/>
    </location>
</feature>
<gene>
    <name evidence="7" type="ORF">L9F63_002449</name>
</gene>
<feature type="transmembrane region" description="Helical" evidence="5">
    <location>
        <begin position="443"/>
        <end position="468"/>
    </location>
</feature>
<evidence type="ECO:0000256" key="3">
    <source>
        <dbReference type="ARBA" id="ARBA00022989"/>
    </source>
</evidence>
<feature type="transmembrane region" description="Helical" evidence="5">
    <location>
        <begin position="331"/>
        <end position="356"/>
    </location>
</feature>
<feature type="transmembrane region" description="Helical" evidence="5">
    <location>
        <begin position="134"/>
        <end position="155"/>
    </location>
</feature>
<dbReference type="GO" id="GO:0005774">
    <property type="term" value="C:vacuolar membrane"/>
    <property type="evidence" value="ECO:0007669"/>
    <property type="project" value="TreeGrafter"/>
</dbReference>
<feature type="transmembrane region" description="Helical" evidence="5">
    <location>
        <begin position="264"/>
        <end position="281"/>
    </location>
</feature>